<keyword evidence="2" id="KW-1185">Reference proteome</keyword>
<proteinExistence type="predicted"/>
<organism evidence="1 2">
    <name type="scientific">Phaethon lepturus</name>
    <name type="common">White-tailed tropicbird</name>
    <dbReference type="NCBI Taxonomy" id="97097"/>
    <lineage>
        <taxon>Eukaryota</taxon>
        <taxon>Metazoa</taxon>
        <taxon>Chordata</taxon>
        <taxon>Craniata</taxon>
        <taxon>Vertebrata</taxon>
        <taxon>Euteleostomi</taxon>
        <taxon>Archelosauria</taxon>
        <taxon>Archosauria</taxon>
        <taxon>Dinosauria</taxon>
        <taxon>Saurischia</taxon>
        <taxon>Theropoda</taxon>
        <taxon>Coelurosauria</taxon>
        <taxon>Aves</taxon>
        <taxon>Neognathae</taxon>
        <taxon>Neoaves</taxon>
        <taxon>Phaethontimorphae</taxon>
        <taxon>Phaethontiformes</taxon>
        <taxon>Phaethontidae</taxon>
        <taxon>Phaethon</taxon>
    </lineage>
</organism>
<protein>
    <submittedName>
        <fullName evidence="1">Uncharacterized protein</fullName>
    </submittedName>
</protein>
<evidence type="ECO:0000313" key="1">
    <source>
        <dbReference type="EMBL" id="KFQ69709.1"/>
    </source>
</evidence>
<feature type="non-terminal residue" evidence="1">
    <location>
        <position position="1"/>
    </location>
</feature>
<dbReference type="PhylomeDB" id="A0A091T5M7"/>
<sequence>DILMDTGTERTDAEDLRQDAHQCAPHVEVGADSAAKLLMEGVDVSLVFGVVGELPFIAVQLHPDLFQVTQRHLQMHFVGCSAHLAILPGQAVDVPEGGTSIVVEGPMGATAWLGHTPPPVYDAAQVYLPGVEADGLVGVMHGSKFLHLILQGSLHVLQLG</sequence>
<feature type="non-terminal residue" evidence="1">
    <location>
        <position position="160"/>
    </location>
</feature>
<dbReference type="AlphaFoldDB" id="A0A091T5M7"/>
<dbReference type="Proteomes" id="UP000053638">
    <property type="component" value="Unassembled WGS sequence"/>
</dbReference>
<dbReference type="EMBL" id="KK439285">
    <property type="protein sequence ID" value="KFQ69709.1"/>
    <property type="molecule type" value="Genomic_DNA"/>
</dbReference>
<accession>A0A091T5M7</accession>
<reference evidence="1 2" key="1">
    <citation type="submission" date="2014-04" db="EMBL/GenBank/DDBJ databases">
        <title>Genome evolution of avian class.</title>
        <authorList>
            <person name="Zhang G."/>
            <person name="Li C."/>
        </authorList>
    </citation>
    <scope>NUCLEOTIDE SEQUENCE [LARGE SCALE GENOMIC DNA]</scope>
    <source>
        <strain evidence="1">BGI_N335</strain>
    </source>
</reference>
<gene>
    <name evidence="1" type="ORF">N335_13798</name>
</gene>
<evidence type="ECO:0000313" key="2">
    <source>
        <dbReference type="Proteomes" id="UP000053638"/>
    </source>
</evidence>
<name>A0A091T5M7_PHALP</name>